<evidence type="ECO:0000259" key="4">
    <source>
        <dbReference type="PROSITE" id="PS50893"/>
    </source>
</evidence>
<comment type="similarity">
    <text evidence="1">Belongs to the ABC transporter superfamily.</text>
</comment>
<protein>
    <submittedName>
        <fullName evidence="5">ATP-binding cassette domain-containing protein</fullName>
    </submittedName>
</protein>
<keyword evidence="6" id="KW-1185">Reference proteome</keyword>
<name>A0A934KAI4_9BACT</name>
<dbReference type="PROSITE" id="PS50893">
    <property type="entry name" value="ABC_TRANSPORTER_2"/>
    <property type="match status" value="1"/>
</dbReference>
<dbReference type="EMBL" id="JAEKNR010000124">
    <property type="protein sequence ID" value="MBJ7598748.1"/>
    <property type="molecule type" value="Genomic_DNA"/>
</dbReference>
<dbReference type="InterPro" id="IPR003439">
    <property type="entry name" value="ABC_transporter-like_ATP-bd"/>
</dbReference>
<dbReference type="GO" id="GO:0005524">
    <property type="term" value="F:ATP binding"/>
    <property type="evidence" value="ECO:0007669"/>
    <property type="project" value="UniProtKB-KW"/>
</dbReference>
<dbReference type="SUPFAM" id="SSF52540">
    <property type="entry name" value="P-loop containing nucleoside triphosphate hydrolases"/>
    <property type="match status" value="1"/>
</dbReference>
<dbReference type="SMART" id="SM00382">
    <property type="entry name" value="AAA"/>
    <property type="match status" value="1"/>
</dbReference>
<proteinExistence type="inferred from homology"/>
<dbReference type="InterPro" id="IPR003593">
    <property type="entry name" value="AAA+_ATPase"/>
</dbReference>
<gene>
    <name evidence="5" type="ORF">JF922_11780</name>
</gene>
<dbReference type="GO" id="GO:0016887">
    <property type="term" value="F:ATP hydrolysis activity"/>
    <property type="evidence" value="ECO:0007669"/>
    <property type="project" value="InterPro"/>
</dbReference>
<evidence type="ECO:0000313" key="6">
    <source>
        <dbReference type="Proteomes" id="UP000612893"/>
    </source>
</evidence>
<evidence type="ECO:0000256" key="3">
    <source>
        <dbReference type="ARBA" id="ARBA00022840"/>
    </source>
</evidence>
<dbReference type="AlphaFoldDB" id="A0A934KAI4"/>
<dbReference type="InterPro" id="IPR027417">
    <property type="entry name" value="P-loop_NTPase"/>
</dbReference>
<dbReference type="FunFam" id="3.40.50.300:FF:000056">
    <property type="entry name" value="Cell division ATP-binding protein FtsE"/>
    <property type="match status" value="1"/>
</dbReference>
<comment type="caution">
    <text evidence="5">The sequence shown here is derived from an EMBL/GenBank/DDBJ whole genome shotgun (WGS) entry which is preliminary data.</text>
</comment>
<dbReference type="PROSITE" id="PS00211">
    <property type="entry name" value="ABC_TRANSPORTER_1"/>
    <property type="match status" value="1"/>
</dbReference>
<sequence length="241" mass="26199">MSQSMVSPSPSQDQPAIRLDGVSFSYGRVPALENVSFCVAPGELTYVVGPSAAGKTTLLKLLHGELRAQQGALLVDGRDLVRARGRSRRQLRRRVAVVFQDYRLLRRLTVVENVVYALRVADLWLPRREALRRAVAALEAVGIAERARAFPHQISGGQQQRLAIARAVAARPAILLADEPTASLDRVEAKRILSLFESAAGDGTTVLVATHDADLVAKSRRRVIALRAGGVSSDRILRRSA</sequence>
<evidence type="ECO:0000256" key="2">
    <source>
        <dbReference type="ARBA" id="ARBA00022741"/>
    </source>
</evidence>
<dbReference type="InterPro" id="IPR017871">
    <property type="entry name" value="ABC_transporter-like_CS"/>
</dbReference>
<keyword evidence="2" id="KW-0547">Nucleotide-binding</keyword>
<dbReference type="Proteomes" id="UP000612893">
    <property type="component" value="Unassembled WGS sequence"/>
</dbReference>
<feature type="domain" description="ABC transporter" evidence="4">
    <location>
        <begin position="17"/>
        <end position="240"/>
    </location>
</feature>
<dbReference type="PANTHER" id="PTHR24220">
    <property type="entry name" value="IMPORT ATP-BINDING PROTEIN"/>
    <property type="match status" value="1"/>
</dbReference>
<evidence type="ECO:0000313" key="5">
    <source>
        <dbReference type="EMBL" id="MBJ7598748.1"/>
    </source>
</evidence>
<dbReference type="Gene3D" id="3.40.50.300">
    <property type="entry name" value="P-loop containing nucleotide triphosphate hydrolases"/>
    <property type="match status" value="1"/>
</dbReference>
<reference evidence="5" key="1">
    <citation type="submission" date="2020-10" db="EMBL/GenBank/DDBJ databases">
        <title>Ca. Dormibacterota MAGs.</title>
        <authorList>
            <person name="Montgomery K."/>
        </authorList>
    </citation>
    <scope>NUCLEOTIDE SEQUENCE [LARGE SCALE GENOMIC DNA]</scope>
    <source>
        <strain evidence="5">SC8812_S17_10</strain>
    </source>
</reference>
<dbReference type="GO" id="GO:0005886">
    <property type="term" value="C:plasma membrane"/>
    <property type="evidence" value="ECO:0007669"/>
    <property type="project" value="TreeGrafter"/>
</dbReference>
<dbReference type="InterPro" id="IPR015854">
    <property type="entry name" value="ABC_transpr_LolD-like"/>
</dbReference>
<evidence type="ECO:0000256" key="1">
    <source>
        <dbReference type="ARBA" id="ARBA00005417"/>
    </source>
</evidence>
<keyword evidence="3 5" id="KW-0067">ATP-binding</keyword>
<accession>A0A934KAI4</accession>
<organism evidence="5 6">
    <name type="scientific">Candidatus Nephthysia bennettiae</name>
    <dbReference type="NCBI Taxonomy" id="3127016"/>
    <lineage>
        <taxon>Bacteria</taxon>
        <taxon>Bacillati</taxon>
        <taxon>Candidatus Dormiibacterota</taxon>
        <taxon>Candidatus Dormibacteria</taxon>
        <taxon>Candidatus Dormibacterales</taxon>
        <taxon>Candidatus Dormibacteraceae</taxon>
        <taxon>Candidatus Nephthysia</taxon>
    </lineage>
</organism>
<dbReference type="Pfam" id="PF00005">
    <property type="entry name" value="ABC_tran"/>
    <property type="match status" value="1"/>
</dbReference>
<dbReference type="GO" id="GO:0022857">
    <property type="term" value="F:transmembrane transporter activity"/>
    <property type="evidence" value="ECO:0007669"/>
    <property type="project" value="TreeGrafter"/>
</dbReference>
<dbReference type="PANTHER" id="PTHR24220:SF470">
    <property type="entry name" value="CELL DIVISION ATP-BINDING PROTEIN FTSE"/>
    <property type="match status" value="1"/>
</dbReference>